<evidence type="ECO:0000313" key="2">
    <source>
        <dbReference type="EMBL" id="JAH24276.1"/>
    </source>
</evidence>
<evidence type="ECO:0000256" key="1">
    <source>
        <dbReference type="SAM" id="MobiDB-lite"/>
    </source>
</evidence>
<sequence length="33" mass="3644">MPNGYRVSFDTPMLTPLKAGPSPEPMRSTLNHT</sequence>
<reference evidence="2" key="1">
    <citation type="submission" date="2014-11" db="EMBL/GenBank/DDBJ databases">
        <authorList>
            <person name="Amaro Gonzalez C."/>
        </authorList>
    </citation>
    <scope>NUCLEOTIDE SEQUENCE</scope>
</reference>
<accession>A0A0E9R558</accession>
<dbReference type="EMBL" id="GBXM01084301">
    <property type="protein sequence ID" value="JAH24276.1"/>
    <property type="molecule type" value="Transcribed_RNA"/>
</dbReference>
<proteinExistence type="predicted"/>
<dbReference type="AlphaFoldDB" id="A0A0E9R558"/>
<name>A0A0E9R558_ANGAN</name>
<feature type="region of interest" description="Disordered" evidence="1">
    <location>
        <begin position="1"/>
        <end position="33"/>
    </location>
</feature>
<protein>
    <submittedName>
        <fullName evidence="2">Uncharacterized protein</fullName>
    </submittedName>
</protein>
<reference evidence="2" key="2">
    <citation type="journal article" date="2015" name="Fish Shellfish Immunol.">
        <title>Early steps in the European eel (Anguilla anguilla)-Vibrio vulnificus interaction in the gills: Role of the RtxA13 toxin.</title>
        <authorList>
            <person name="Callol A."/>
            <person name="Pajuelo D."/>
            <person name="Ebbesson L."/>
            <person name="Teles M."/>
            <person name="MacKenzie S."/>
            <person name="Amaro C."/>
        </authorList>
    </citation>
    <scope>NUCLEOTIDE SEQUENCE</scope>
</reference>
<organism evidence="2">
    <name type="scientific">Anguilla anguilla</name>
    <name type="common">European freshwater eel</name>
    <name type="synonym">Muraena anguilla</name>
    <dbReference type="NCBI Taxonomy" id="7936"/>
    <lineage>
        <taxon>Eukaryota</taxon>
        <taxon>Metazoa</taxon>
        <taxon>Chordata</taxon>
        <taxon>Craniata</taxon>
        <taxon>Vertebrata</taxon>
        <taxon>Euteleostomi</taxon>
        <taxon>Actinopterygii</taxon>
        <taxon>Neopterygii</taxon>
        <taxon>Teleostei</taxon>
        <taxon>Anguilliformes</taxon>
        <taxon>Anguillidae</taxon>
        <taxon>Anguilla</taxon>
    </lineage>
</organism>